<organism evidence="2 3">
    <name type="scientific">Phenylobacterium haematophilum</name>
    <dbReference type="NCBI Taxonomy" id="98513"/>
    <lineage>
        <taxon>Bacteria</taxon>
        <taxon>Pseudomonadati</taxon>
        <taxon>Pseudomonadota</taxon>
        <taxon>Alphaproteobacteria</taxon>
        <taxon>Caulobacterales</taxon>
        <taxon>Caulobacteraceae</taxon>
        <taxon>Phenylobacterium</taxon>
    </lineage>
</organism>
<feature type="chain" id="PRO_5032582559" evidence="1">
    <location>
        <begin position="26"/>
        <end position="606"/>
    </location>
</feature>
<evidence type="ECO:0000313" key="2">
    <source>
        <dbReference type="EMBL" id="MBB3889943.1"/>
    </source>
</evidence>
<protein>
    <submittedName>
        <fullName evidence="2">Uncharacterized protein (DUF885 family)</fullName>
    </submittedName>
</protein>
<dbReference type="PROSITE" id="PS51318">
    <property type="entry name" value="TAT"/>
    <property type="match status" value="1"/>
</dbReference>
<dbReference type="RefSeq" id="WP_183769859.1">
    <property type="nucleotide sequence ID" value="NZ_JACIDK010000001.1"/>
</dbReference>
<sequence length="606" mass="65385">MLNRRRLLAASAGVASLGAFGSAHAQGGAQVQAEALYDRIFEGMLASDPLNASGLGLDKEARASLKSKVGDRSQAGRMGSFQPLIDARDSLKAVDRSALSGRSVTEYDTVTWYADRCAEGARFAFVGVESYDYPVPYVLSQLTGCYQKVPDGLDTKHVIETKADAEAYLARLTDFAKAMNDETARAKDNAAVGLIPPDFILDKALAQMNALAAQKGESSGLAASVGRRAAEKGLGTDWGAKAAAIVDGPVAQALAGQIALLTEQRRTAVHDATVSRQPITAAYYEYALRFHTTTNLTPDAAHKIGLEQVADLTARLDPLLRAQGLTQGSVAARLDAFAKDPAQFYPNTDAGRQELLAELNRQMTEVKAAAPKMFNTIPKDGMDIRRVPPSIEIGAPRGYAESGSLDGSRPGTYYINLRDTTEWAKWALPTLTYHEAVPGHLFHGALVQEAGASPMLFKNIGFTAYGEGWGLYAEQLGDELGMYDAYPAGRIGWLQSFLYRAARIVLDTGIHGKGWSREQAITYMRETVGLPLGAAENEIDRYVVWPGQACGYKIGHTEIDRLRSKSRAALGPKFDIKGFHDAVLLGGSLPLAVLERVVDQWTVSQR</sequence>
<keyword evidence="3" id="KW-1185">Reference proteome</keyword>
<evidence type="ECO:0000256" key="1">
    <source>
        <dbReference type="SAM" id="SignalP"/>
    </source>
</evidence>
<dbReference type="InterPro" id="IPR010281">
    <property type="entry name" value="DUF885"/>
</dbReference>
<keyword evidence="1" id="KW-0732">Signal</keyword>
<comment type="caution">
    <text evidence="2">The sequence shown here is derived from an EMBL/GenBank/DDBJ whole genome shotgun (WGS) entry which is preliminary data.</text>
</comment>
<reference evidence="2 3" key="1">
    <citation type="submission" date="2020-08" db="EMBL/GenBank/DDBJ databases">
        <title>Genomic Encyclopedia of Type Strains, Phase IV (KMG-IV): sequencing the most valuable type-strain genomes for metagenomic binning, comparative biology and taxonomic classification.</title>
        <authorList>
            <person name="Goeker M."/>
        </authorList>
    </citation>
    <scope>NUCLEOTIDE SEQUENCE [LARGE SCALE GENOMIC DNA]</scope>
    <source>
        <strain evidence="2 3">DSM 21793</strain>
    </source>
</reference>
<dbReference type="Pfam" id="PF05960">
    <property type="entry name" value="DUF885"/>
    <property type="match status" value="1"/>
</dbReference>
<name>A0A839ZX01_9CAUL</name>
<dbReference type="EMBL" id="JACIDK010000001">
    <property type="protein sequence ID" value="MBB3889943.1"/>
    <property type="molecule type" value="Genomic_DNA"/>
</dbReference>
<dbReference type="PANTHER" id="PTHR33361">
    <property type="entry name" value="GLR0591 PROTEIN"/>
    <property type="match status" value="1"/>
</dbReference>
<accession>A0A839ZX01</accession>
<dbReference type="InterPro" id="IPR006311">
    <property type="entry name" value="TAT_signal"/>
</dbReference>
<dbReference type="AlphaFoldDB" id="A0A839ZX01"/>
<dbReference type="Proteomes" id="UP000530564">
    <property type="component" value="Unassembled WGS sequence"/>
</dbReference>
<proteinExistence type="predicted"/>
<dbReference type="PANTHER" id="PTHR33361:SF2">
    <property type="entry name" value="DUF885 DOMAIN-CONTAINING PROTEIN"/>
    <property type="match status" value="1"/>
</dbReference>
<feature type="signal peptide" evidence="1">
    <location>
        <begin position="1"/>
        <end position="25"/>
    </location>
</feature>
<gene>
    <name evidence="2" type="ORF">GGQ61_000640</name>
</gene>
<evidence type="ECO:0000313" key="3">
    <source>
        <dbReference type="Proteomes" id="UP000530564"/>
    </source>
</evidence>